<feature type="chain" id="PRO_5002936658" evidence="2">
    <location>
        <begin position="39"/>
        <end position="426"/>
    </location>
</feature>
<keyword evidence="2" id="KW-0732">Signal</keyword>
<sequence>MATSSSPTLYPSLSVTFRFFCLTTTICILLTQSPPALGMSINKITEDKENEVVEAEGIPPPPLHQAYIRLCTANLTISEFSKSHTLKTSPRRRLFLATVYQKYLARPDVISFMETNELPSSPAVSFEKAPLEKMANNNNNSTELTPEDLKFLAEMYPEQLLTEGPALGPVEKRHLVREARAAGKRKPRRGGRKGKGRKRNGKGGDKDATLAVPDTNKATVPEEKVEATECVKKTVKTPRPSMSIVQLWSPMSKKGDGFLQVSKAKKAKMNKKGSNFAAFKLQATGKTDTTSTYFRWKVEEMDYCTETGELTDCVSIKIDGVNIDPKDSNLEDKTFSVCLFGGKYVAVEDDPKTGIPDPEMVPEEDCKFLCSFEEHLGWHITLKDSEQQLLGCDGSGKTRQLEELGNWPQYYPQPGSLFYLTERNKH</sequence>
<dbReference type="InParanoid" id="C3ZDX9"/>
<feature type="compositionally biased region" description="Basic residues" evidence="1">
    <location>
        <begin position="182"/>
        <end position="201"/>
    </location>
</feature>
<name>C3ZDX9_BRAFL</name>
<evidence type="ECO:0000256" key="2">
    <source>
        <dbReference type="SAM" id="SignalP"/>
    </source>
</evidence>
<proteinExistence type="predicted"/>
<gene>
    <name evidence="3" type="ORF">BRAFLDRAFT_65512</name>
</gene>
<organism>
    <name type="scientific">Branchiostoma floridae</name>
    <name type="common">Florida lancelet</name>
    <name type="synonym">Amphioxus</name>
    <dbReference type="NCBI Taxonomy" id="7739"/>
    <lineage>
        <taxon>Eukaryota</taxon>
        <taxon>Metazoa</taxon>
        <taxon>Chordata</taxon>
        <taxon>Cephalochordata</taxon>
        <taxon>Leptocardii</taxon>
        <taxon>Amphioxiformes</taxon>
        <taxon>Branchiostomatidae</taxon>
        <taxon>Branchiostoma</taxon>
    </lineage>
</organism>
<protein>
    <submittedName>
        <fullName evidence="3">Uncharacterized protein</fullName>
    </submittedName>
</protein>
<evidence type="ECO:0000313" key="3">
    <source>
        <dbReference type="EMBL" id="EEN48935.1"/>
    </source>
</evidence>
<accession>C3ZDX9</accession>
<evidence type="ECO:0000256" key="1">
    <source>
        <dbReference type="SAM" id="MobiDB-lite"/>
    </source>
</evidence>
<reference evidence="3" key="1">
    <citation type="journal article" date="2008" name="Nature">
        <title>The amphioxus genome and the evolution of the chordate karyotype.</title>
        <authorList>
            <consortium name="US DOE Joint Genome Institute (JGI-PGF)"/>
            <person name="Putnam N.H."/>
            <person name="Butts T."/>
            <person name="Ferrier D.E.K."/>
            <person name="Furlong R.F."/>
            <person name="Hellsten U."/>
            <person name="Kawashima T."/>
            <person name="Robinson-Rechavi M."/>
            <person name="Shoguchi E."/>
            <person name="Terry A."/>
            <person name="Yu J.-K."/>
            <person name="Benito-Gutierrez E.L."/>
            <person name="Dubchak I."/>
            <person name="Garcia-Fernandez J."/>
            <person name="Gibson-Brown J.J."/>
            <person name="Grigoriev I.V."/>
            <person name="Horton A.C."/>
            <person name="de Jong P.J."/>
            <person name="Jurka J."/>
            <person name="Kapitonov V.V."/>
            <person name="Kohara Y."/>
            <person name="Kuroki Y."/>
            <person name="Lindquist E."/>
            <person name="Lucas S."/>
            <person name="Osoegawa K."/>
            <person name="Pennacchio L.A."/>
            <person name="Salamov A.A."/>
            <person name="Satou Y."/>
            <person name="Sauka-Spengler T."/>
            <person name="Schmutz J."/>
            <person name="Shin-I T."/>
            <person name="Toyoda A."/>
            <person name="Bronner-Fraser M."/>
            <person name="Fujiyama A."/>
            <person name="Holland L.Z."/>
            <person name="Holland P.W.H."/>
            <person name="Satoh N."/>
            <person name="Rokhsar D.S."/>
        </authorList>
    </citation>
    <scope>NUCLEOTIDE SEQUENCE [LARGE SCALE GENOMIC DNA]</scope>
    <source>
        <strain evidence="3">S238N-H82</strain>
        <tissue evidence="3">Testes</tissue>
    </source>
</reference>
<dbReference type="EMBL" id="GG666612">
    <property type="protein sequence ID" value="EEN48935.1"/>
    <property type="molecule type" value="Genomic_DNA"/>
</dbReference>
<feature type="region of interest" description="Disordered" evidence="1">
    <location>
        <begin position="178"/>
        <end position="223"/>
    </location>
</feature>
<dbReference type="AlphaFoldDB" id="C3ZDX9"/>
<feature type="signal peptide" evidence="2">
    <location>
        <begin position="1"/>
        <end position="38"/>
    </location>
</feature>